<feature type="signal peptide" evidence="2">
    <location>
        <begin position="1"/>
        <end position="22"/>
    </location>
</feature>
<evidence type="ECO:0000256" key="1">
    <source>
        <dbReference type="SAM" id="MobiDB-lite"/>
    </source>
</evidence>
<organism evidence="3 4">
    <name type="scientific">Ancylostoma ceylanicum</name>
    <dbReference type="NCBI Taxonomy" id="53326"/>
    <lineage>
        <taxon>Eukaryota</taxon>
        <taxon>Metazoa</taxon>
        <taxon>Ecdysozoa</taxon>
        <taxon>Nematoda</taxon>
        <taxon>Chromadorea</taxon>
        <taxon>Rhabditida</taxon>
        <taxon>Rhabditina</taxon>
        <taxon>Rhabditomorpha</taxon>
        <taxon>Strongyloidea</taxon>
        <taxon>Ancylostomatidae</taxon>
        <taxon>Ancylostomatinae</taxon>
        <taxon>Ancylostoma</taxon>
    </lineage>
</organism>
<feature type="compositionally biased region" description="Basic residues" evidence="1">
    <location>
        <begin position="219"/>
        <end position="229"/>
    </location>
</feature>
<keyword evidence="4" id="KW-1185">Reference proteome</keyword>
<sequence>MRSTLMTRLLTLLLSNAPFLACLKCYLGTEGNMTEATVADPPTYMCSYEIEDPCAFSIPAAYQIYEVDGNSPKHCWVHDERVICVCTTDLCNGNIQLMKEEWKATKISDRQLHDCVMGYLRDTADPEHAETLVSSKIATEESATEAGVTSSRIASSSDSAQEIHAVTQPAGGPQAESTPDNSGKKESYLDLLYSHGHHDLNACSRRNRHAATTQPSRKASVRRPRRISSARAPHRCLSIGLRGGCLTIADLRIMVTTRILRER</sequence>
<protein>
    <submittedName>
        <fullName evidence="3">Uncharacterized protein</fullName>
    </submittedName>
</protein>
<gene>
    <name evidence="3" type="primary">Acey_s0211.g2207</name>
    <name evidence="3" type="ORF">Y032_0211g2207</name>
</gene>
<reference evidence="4" key="1">
    <citation type="journal article" date="2015" name="Nat. Genet.">
        <title>The genome and transcriptome of the zoonotic hookworm Ancylostoma ceylanicum identify infection-specific gene families.</title>
        <authorList>
            <person name="Schwarz E.M."/>
            <person name="Hu Y."/>
            <person name="Antoshechkin I."/>
            <person name="Miller M.M."/>
            <person name="Sternberg P.W."/>
            <person name="Aroian R.V."/>
        </authorList>
    </citation>
    <scope>NUCLEOTIDE SEQUENCE</scope>
    <source>
        <strain evidence="4">HY135</strain>
    </source>
</reference>
<evidence type="ECO:0000256" key="2">
    <source>
        <dbReference type="SAM" id="SignalP"/>
    </source>
</evidence>
<feature type="region of interest" description="Disordered" evidence="1">
    <location>
        <begin position="135"/>
        <end position="186"/>
    </location>
</feature>
<feature type="chain" id="PRO_5001489645" evidence="2">
    <location>
        <begin position="23"/>
        <end position="263"/>
    </location>
</feature>
<evidence type="ECO:0000313" key="4">
    <source>
        <dbReference type="Proteomes" id="UP000024635"/>
    </source>
</evidence>
<dbReference type="AlphaFoldDB" id="A0A016SL38"/>
<accession>A0A016SL38</accession>
<evidence type="ECO:0000313" key="3">
    <source>
        <dbReference type="EMBL" id="EYB91056.1"/>
    </source>
</evidence>
<dbReference type="EMBL" id="JARK01001547">
    <property type="protein sequence ID" value="EYB91056.1"/>
    <property type="molecule type" value="Genomic_DNA"/>
</dbReference>
<name>A0A016SL38_9BILA</name>
<feature type="compositionally biased region" description="Low complexity" evidence="1">
    <location>
        <begin position="150"/>
        <end position="159"/>
    </location>
</feature>
<comment type="caution">
    <text evidence="3">The sequence shown here is derived from an EMBL/GenBank/DDBJ whole genome shotgun (WGS) entry which is preliminary data.</text>
</comment>
<keyword evidence="2" id="KW-0732">Signal</keyword>
<proteinExistence type="predicted"/>
<feature type="region of interest" description="Disordered" evidence="1">
    <location>
        <begin position="205"/>
        <end position="229"/>
    </location>
</feature>
<dbReference type="Proteomes" id="UP000024635">
    <property type="component" value="Unassembled WGS sequence"/>
</dbReference>